<evidence type="ECO:0000256" key="1">
    <source>
        <dbReference type="SAM" id="MobiDB-lite"/>
    </source>
</evidence>
<name>A0A4R5FRW8_9ACTN</name>
<dbReference type="Pfam" id="PF01047">
    <property type="entry name" value="MarR"/>
    <property type="match status" value="1"/>
</dbReference>
<evidence type="ECO:0000259" key="2">
    <source>
        <dbReference type="PROSITE" id="PS50995"/>
    </source>
</evidence>
<accession>A0A4R5FRW8</accession>
<feature type="domain" description="HTH marR-type" evidence="2">
    <location>
        <begin position="21"/>
        <end position="157"/>
    </location>
</feature>
<dbReference type="InterPro" id="IPR000835">
    <property type="entry name" value="HTH_MarR-typ"/>
</dbReference>
<dbReference type="Proteomes" id="UP000295136">
    <property type="component" value="Unassembled WGS sequence"/>
</dbReference>
<dbReference type="InterPro" id="IPR036388">
    <property type="entry name" value="WH-like_DNA-bd_sf"/>
</dbReference>
<dbReference type="InterPro" id="IPR036390">
    <property type="entry name" value="WH_DNA-bd_sf"/>
</dbReference>
<dbReference type="PROSITE" id="PS50995">
    <property type="entry name" value="HTH_MARR_2"/>
    <property type="match status" value="1"/>
</dbReference>
<sequence length="189" mass="20655">MYTLTINKSNPWIFQMSKDVWKSLVDEVQVAVMQLQNVSDAVDEAAAARLGVNRTDMRCMGCVFALGPMTAGELAGAARLSPSAATIAIDRLERAGYARRVRDVNDRRRVTVVPTPQAEYVAQAVWGQLSEEDEAGLAGHTVGELILIRDFLRATVSRHARQADRIRQGETLAEGNGVPPVRDAETPQP</sequence>
<dbReference type="EMBL" id="SMLD01000025">
    <property type="protein sequence ID" value="TDE55925.1"/>
    <property type="molecule type" value="Genomic_DNA"/>
</dbReference>
<dbReference type="PANTHER" id="PTHR33164">
    <property type="entry name" value="TRANSCRIPTIONAL REGULATOR, MARR FAMILY"/>
    <property type="match status" value="1"/>
</dbReference>
<evidence type="ECO:0000313" key="3">
    <source>
        <dbReference type="EMBL" id="TDE55925.1"/>
    </source>
</evidence>
<organism evidence="3 4">
    <name type="scientific">Nonomuraea mesophila</name>
    <dbReference type="NCBI Taxonomy" id="2530382"/>
    <lineage>
        <taxon>Bacteria</taxon>
        <taxon>Bacillati</taxon>
        <taxon>Actinomycetota</taxon>
        <taxon>Actinomycetes</taxon>
        <taxon>Streptosporangiales</taxon>
        <taxon>Streptosporangiaceae</taxon>
        <taxon>Nonomuraea</taxon>
    </lineage>
</organism>
<dbReference type="PANTHER" id="PTHR33164:SF106">
    <property type="entry name" value="TRANSCRIPTIONAL REGULATORY PROTEIN"/>
    <property type="match status" value="1"/>
</dbReference>
<gene>
    <name evidence="3" type="ORF">E1295_12540</name>
</gene>
<dbReference type="Gene3D" id="1.10.10.10">
    <property type="entry name" value="Winged helix-like DNA-binding domain superfamily/Winged helix DNA-binding domain"/>
    <property type="match status" value="1"/>
</dbReference>
<dbReference type="SUPFAM" id="SSF46785">
    <property type="entry name" value="Winged helix' DNA-binding domain"/>
    <property type="match status" value="1"/>
</dbReference>
<proteinExistence type="predicted"/>
<evidence type="ECO:0000313" key="4">
    <source>
        <dbReference type="Proteomes" id="UP000295136"/>
    </source>
</evidence>
<feature type="region of interest" description="Disordered" evidence="1">
    <location>
        <begin position="163"/>
        <end position="189"/>
    </location>
</feature>
<dbReference type="AlphaFoldDB" id="A0A4R5FRW8"/>
<dbReference type="GO" id="GO:0006950">
    <property type="term" value="P:response to stress"/>
    <property type="evidence" value="ECO:0007669"/>
    <property type="project" value="TreeGrafter"/>
</dbReference>
<comment type="caution">
    <text evidence="3">The sequence shown here is derived from an EMBL/GenBank/DDBJ whole genome shotgun (WGS) entry which is preliminary data.</text>
</comment>
<dbReference type="GO" id="GO:0003700">
    <property type="term" value="F:DNA-binding transcription factor activity"/>
    <property type="evidence" value="ECO:0007669"/>
    <property type="project" value="InterPro"/>
</dbReference>
<protein>
    <submittedName>
        <fullName evidence="3">MarR family transcriptional regulator</fullName>
    </submittedName>
</protein>
<reference evidence="3 4" key="1">
    <citation type="submission" date="2019-03" db="EMBL/GenBank/DDBJ databases">
        <title>Draft genome sequences of novel Actinobacteria.</title>
        <authorList>
            <person name="Sahin N."/>
            <person name="Ay H."/>
            <person name="Saygin H."/>
        </authorList>
    </citation>
    <scope>NUCLEOTIDE SEQUENCE [LARGE SCALE GENOMIC DNA]</scope>
    <source>
        <strain evidence="3 4">6K102</strain>
    </source>
</reference>
<dbReference type="InterPro" id="IPR039422">
    <property type="entry name" value="MarR/SlyA-like"/>
</dbReference>
<dbReference type="SMART" id="SM00347">
    <property type="entry name" value="HTH_MARR"/>
    <property type="match status" value="1"/>
</dbReference>
<keyword evidence="4" id="KW-1185">Reference proteome</keyword>